<dbReference type="PANTHER" id="PTHR43000">
    <property type="entry name" value="DTDP-D-GLUCOSE 4,6-DEHYDRATASE-RELATED"/>
    <property type="match status" value="1"/>
</dbReference>
<name>A0A0L0JK08_9ACTN</name>
<reference evidence="4" key="1">
    <citation type="submission" date="2014-07" db="EMBL/GenBank/DDBJ databases">
        <title>Genome sequencing of plant-pathogenic Streptomyces species.</title>
        <authorList>
            <person name="Harrison J."/>
            <person name="Sapp M."/>
            <person name="Thwaites R."/>
            <person name="Studholme D.J."/>
        </authorList>
    </citation>
    <scope>NUCLEOTIDE SEQUENCE [LARGE SCALE GENOMIC DNA]</scope>
    <source>
        <strain evidence="4">NCPPB 4445</strain>
    </source>
</reference>
<dbReference type="RefSeq" id="WP_050374892.1">
    <property type="nucleotide sequence ID" value="NZ_KQ257834.1"/>
</dbReference>
<sequence>MRILVTGAAGFAGSHFVRSLLAGAYRGWEGARVTALDKRSVPERHVRVEAVRGDVGDPFLLRDLLPGHDAVVHFADATRADTGELVRTNVLGTHTLLDAVRGSGVERTVVVSSADVYGPPAGDGAPWTEEHPVRPVTPYATSRAAADLVARSAWHTHGVDLSVTRSAACYGPRQQPDRPLPRRLTALLEGTRPRPYDDAPAVTEWLHVDDHCRAVHLVLNRGRAGETYHVGGEAVAPAALAEQLHTLTGTRAVAHDSAVPARTALDDSRIRDELGWAPAVPFEQGLADTVDWYRDHPGWWTAARRARETTTAAA</sequence>
<organism evidence="3 4">
    <name type="scientific">Streptomyces acidiscabies</name>
    <dbReference type="NCBI Taxonomy" id="42234"/>
    <lineage>
        <taxon>Bacteria</taxon>
        <taxon>Bacillati</taxon>
        <taxon>Actinomycetota</taxon>
        <taxon>Actinomycetes</taxon>
        <taxon>Kitasatosporales</taxon>
        <taxon>Streptomycetaceae</taxon>
        <taxon>Streptomyces</taxon>
    </lineage>
</organism>
<proteinExistence type="inferred from homology"/>
<comment type="caution">
    <text evidence="3">The sequence shown here is derived from an EMBL/GenBank/DDBJ whole genome shotgun (WGS) entry which is preliminary data.</text>
</comment>
<dbReference type="OrthoDB" id="9779041at2"/>
<dbReference type="EMBL" id="JPPY01000217">
    <property type="protein sequence ID" value="KND25784.1"/>
    <property type="molecule type" value="Genomic_DNA"/>
</dbReference>
<gene>
    <name evidence="3" type="ORF">IQ63_39390</name>
</gene>
<comment type="similarity">
    <text evidence="1">Belongs to the NAD(P)-dependent epimerase/dehydratase family.</text>
</comment>
<evidence type="ECO:0000259" key="2">
    <source>
        <dbReference type="Pfam" id="PF01370"/>
    </source>
</evidence>
<feature type="domain" description="NAD-dependent epimerase/dehydratase" evidence="2">
    <location>
        <begin position="3"/>
        <end position="231"/>
    </location>
</feature>
<dbReference type="InterPro" id="IPR036291">
    <property type="entry name" value="NAD(P)-bd_dom_sf"/>
</dbReference>
<dbReference type="SUPFAM" id="SSF51735">
    <property type="entry name" value="NAD(P)-binding Rossmann-fold domains"/>
    <property type="match status" value="1"/>
</dbReference>
<dbReference type="InterPro" id="IPR001509">
    <property type="entry name" value="Epimerase_deHydtase"/>
</dbReference>
<dbReference type="Gene3D" id="3.40.50.720">
    <property type="entry name" value="NAD(P)-binding Rossmann-like Domain"/>
    <property type="match status" value="1"/>
</dbReference>
<evidence type="ECO:0000313" key="4">
    <source>
        <dbReference type="Proteomes" id="UP000037151"/>
    </source>
</evidence>
<accession>A0A0L0JK08</accession>
<dbReference type="PATRIC" id="fig|42234.21.peg.8105"/>
<dbReference type="Proteomes" id="UP000037151">
    <property type="component" value="Unassembled WGS sequence"/>
</dbReference>
<evidence type="ECO:0000256" key="1">
    <source>
        <dbReference type="ARBA" id="ARBA00007637"/>
    </source>
</evidence>
<dbReference type="Pfam" id="PF01370">
    <property type="entry name" value="Epimerase"/>
    <property type="match status" value="1"/>
</dbReference>
<evidence type="ECO:0000313" key="3">
    <source>
        <dbReference type="EMBL" id="KND25784.1"/>
    </source>
</evidence>
<dbReference type="AlphaFoldDB" id="A0A0L0JK08"/>
<protein>
    <submittedName>
        <fullName evidence="3">dTDP-glucose 4,6-dehydratase</fullName>
    </submittedName>
</protein>